<evidence type="ECO:0000256" key="1">
    <source>
        <dbReference type="ARBA" id="ARBA00008693"/>
    </source>
</evidence>
<dbReference type="InterPro" id="IPR004978">
    <property type="entry name" value="Stanniocalcin"/>
</dbReference>
<evidence type="ECO:0000256" key="3">
    <source>
        <dbReference type="ARBA" id="ARBA00022702"/>
    </source>
</evidence>
<keyword evidence="6" id="KW-1185">Reference proteome</keyword>
<dbReference type="GO" id="GO:0005615">
    <property type="term" value="C:extracellular space"/>
    <property type="evidence" value="ECO:0007669"/>
    <property type="project" value="TreeGrafter"/>
</dbReference>
<protein>
    <submittedName>
        <fullName evidence="5">Uncharacterized protein</fullName>
    </submittedName>
</protein>
<dbReference type="PANTHER" id="PTHR11245">
    <property type="entry name" value="STANNIOCALCIN"/>
    <property type="match status" value="1"/>
</dbReference>
<keyword evidence="3" id="KW-0372">Hormone</keyword>
<name>A0A8R1DTJ6_CAEJA</name>
<reference evidence="5" key="2">
    <citation type="submission" date="2022-06" db="UniProtKB">
        <authorList>
            <consortium name="EnsemblMetazoa"/>
        </authorList>
    </citation>
    <scope>IDENTIFICATION</scope>
    <source>
        <strain evidence="5">DF5081</strain>
    </source>
</reference>
<dbReference type="GO" id="GO:0006874">
    <property type="term" value="P:intracellular calcium ion homeostasis"/>
    <property type="evidence" value="ECO:0007669"/>
    <property type="project" value="TreeGrafter"/>
</dbReference>
<proteinExistence type="inferred from homology"/>
<evidence type="ECO:0000256" key="2">
    <source>
        <dbReference type="ARBA" id="ARBA00011748"/>
    </source>
</evidence>
<evidence type="ECO:0000313" key="5">
    <source>
        <dbReference type="EnsemblMetazoa" id="CJA11428.1"/>
    </source>
</evidence>
<reference evidence="6" key="1">
    <citation type="submission" date="2010-08" db="EMBL/GenBank/DDBJ databases">
        <authorList>
            <consortium name="Caenorhabditis japonica Sequencing Consortium"/>
            <person name="Wilson R.K."/>
        </authorList>
    </citation>
    <scope>NUCLEOTIDE SEQUENCE [LARGE SCALE GENOMIC DNA]</scope>
    <source>
        <strain evidence="6">DF5081</strain>
    </source>
</reference>
<dbReference type="Proteomes" id="UP000005237">
    <property type="component" value="Unassembled WGS sequence"/>
</dbReference>
<evidence type="ECO:0000256" key="4">
    <source>
        <dbReference type="ARBA" id="ARBA00023157"/>
    </source>
</evidence>
<keyword evidence="4" id="KW-1015">Disulfide bond</keyword>
<dbReference type="GO" id="GO:0005179">
    <property type="term" value="F:hormone activity"/>
    <property type="evidence" value="ECO:0007669"/>
    <property type="project" value="UniProtKB-KW"/>
</dbReference>
<comment type="subunit">
    <text evidence="2">Homodimer; disulfide-linked.</text>
</comment>
<accession>A0A8R1DTJ6</accession>
<comment type="similarity">
    <text evidence="1">Belongs to the stanniocalcin family.</text>
</comment>
<dbReference type="AlphaFoldDB" id="A0A8R1DTJ6"/>
<dbReference type="PANTHER" id="PTHR11245:SF6">
    <property type="entry name" value="DUF19 DOMAIN-CONTAINING PROTEIN"/>
    <property type="match status" value="1"/>
</dbReference>
<evidence type="ECO:0000313" key="6">
    <source>
        <dbReference type="Proteomes" id="UP000005237"/>
    </source>
</evidence>
<dbReference type="EnsemblMetazoa" id="CJA11428.1">
    <property type="protein sequence ID" value="CJA11428.1"/>
    <property type="gene ID" value="WBGene00130632"/>
</dbReference>
<organism evidence="5 6">
    <name type="scientific">Caenorhabditis japonica</name>
    <dbReference type="NCBI Taxonomy" id="281687"/>
    <lineage>
        <taxon>Eukaryota</taxon>
        <taxon>Metazoa</taxon>
        <taxon>Ecdysozoa</taxon>
        <taxon>Nematoda</taxon>
        <taxon>Chromadorea</taxon>
        <taxon>Rhabditida</taxon>
        <taxon>Rhabditina</taxon>
        <taxon>Rhabditomorpha</taxon>
        <taxon>Rhabditoidea</taxon>
        <taxon>Rhabditidae</taxon>
        <taxon>Peloderinae</taxon>
        <taxon>Caenorhabditis</taxon>
    </lineage>
</organism>
<sequence length="169" mass="19088">MSYYCIIASVFFPFTIRSRGKLISIASTSNIRSISPKICEQYELVEQKFKCGAHGYALNYGLRNCLVFTNETTLKKFTPKGQQFVGCSTRCLVSAILNISQFSTSCAQIQEEAFKSHVDCYLNCGFCEVCKTEKLALLKSYEWTDFLSFAAAQQVFAIIRKCGLFTCFK</sequence>